<dbReference type="InterPro" id="IPR052045">
    <property type="entry name" value="Sulfur_Carrier/Prot_Modifier"/>
</dbReference>
<evidence type="ECO:0000313" key="2">
    <source>
        <dbReference type="Proteomes" id="UP000076079"/>
    </source>
</evidence>
<dbReference type="KEGG" id="abac:LuPra_03338"/>
<dbReference type="InterPro" id="IPR012675">
    <property type="entry name" value="Beta-grasp_dom_sf"/>
</dbReference>
<dbReference type="STRING" id="1855912.LuPra_03338"/>
<dbReference type="AlphaFoldDB" id="A0A143PPQ4"/>
<dbReference type="Proteomes" id="UP000076079">
    <property type="component" value="Chromosome"/>
</dbReference>
<sequence>MAARPDYISRVRSRSRDTAATSSVSAWPQAAVAAFGATRHVGFACQSTGDPLTPAERDLALDVRFRHKRLRAVGPRGTLAPSVSEIPTVIVFVPAPLRQYCGNASELVVSADTVQQALGEMERTQPQLYRNVCDETGAIRRHLNVFVNDDNVRDLDGVATRLRREDVVTILPAVSGG</sequence>
<dbReference type="PANTHER" id="PTHR38031">
    <property type="entry name" value="SULFUR CARRIER PROTEIN SLR0821-RELATED"/>
    <property type="match status" value="1"/>
</dbReference>
<dbReference type="Gene3D" id="3.10.20.30">
    <property type="match status" value="1"/>
</dbReference>
<dbReference type="EMBL" id="CP015136">
    <property type="protein sequence ID" value="AMY10110.1"/>
    <property type="molecule type" value="Genomic_DNA"/>
</dbReference>
<keyword evidence="2" id="KW-1185">Reference proteome</keyword>
<evidence type="ECO:0000313" key="1">
    <source>
        <dbReference type="EMBL" id="AMY10110.1"/>
    </source>
</evidence>
<name>A0A143PPQ4_LUTPR</name>
<dbReference type="Pfam" id="PF02597">
    <property type="entry name" value="ThiS"/>
    <property type="match status" value="1"/>
</dbReference>
<reference evidence="2" key="2">
    <citation type="submission" date="2016-04" db="EMBL/GenBank/DDBJ databases">
        <title>First Complete Genome Sequence of a Subdivision 6 Acidobacterium.</title>
        <authorList>
            <person name="Huang S."/>
            <person name="Vieira S."/>
            <person name="Bunk B."/>
            <person name="Riedel T."/>
            <person name="Sproeer C."/>
            <person name="Overmann J."/>
        </authorList>
    </citation>
    <scope>NUCLEOTIDE SEQUENCE [LARGE SCALE GENOMIC DNA]</scope>
    <source>
        <strain evidence="2">DSM 100886 HEG_-6_39</strain>
    </source>
</reference>
<gene>
    <name evidence="1" type="primary">cysO</name>
    <name evidence="1" type="ORF">LuPra_03338</name>
</gene>
<dbReference type="InterPro" id="IPR016155">
    <property type="entry name" value="Mopterin_synth/thiamin_S_b"/>
</dbReference>
<protein>
    <submittedName>
        <fullName evidence="1">9.5 kDa culture filtrate antigen cfp10A</fullName>
    </submittedName>
</protein>
<dbReference type="SUPFAM" id="SSF54285">
    <property type="entry name" value="MoaD/ThiS"/>
    <property type="match status" value="1"/>
</dbReference>
<accession>A0A143PPQ4</accession>
<dbReference type="InterPro" id="IPR003749">
    <property type="entry name" value="ThiS/MoaD-like"/>
</dbReference>
<organism evidence="1 2">
    <name type="scientific">Luteitalea pratensis</name>
    <dbReference type="NCBI Taxonomy" id="1855912"/>
    <lineage>
        <taxon>Bacteria</taxon>
        <taxon>Pseudomonadati</taxon>
        <taxon>Acidobacteriota</taxon>
        <taxon>Vicinamibacteria</taxon>
        <taxon>Vicinamibacterales</taxon>
        <taxon>Vicinamibacteraceae</taxon>
        <taxon>Luteitalea</taxon>
    </lineage>
</organism>
<proteinExistence type="predicted"/>
<dbReference type="PANTHER" id="PTHR38031:SF1">
    <property type="entry name" value="SULFUR CARRIER PROTEIN CYSO"/>
    <property type="match status" value="1"/>
</dbReference>
<reference evidence="1 2" key="1">
    <citation type="journal article" date="2016" name="Genome Announc.">
        <title>First Complete Genome Sequence of a Subdivision 6 Acidobacterium Strain.</title>
        <authorList>
            <person name="Huang S."/>
            <person name="Vieira S."/>
            <person name="Bunk B."/>
            <person name="Riedel T."/>
            <person name="Sproer C."/>
            <person name="Overmann J."/>
        </authorList>
    </citation>
    <scope>NUCLEOTIDE SEQUENCE [LARGE SCALE GENOMIC DNA]</scope>
    <source>
        <strain evidence="2">DSM 100886 HEG_-6_39</strain>
    </source>
</reference>